<dbReference type="InterPro" id="IPR028989">
    <property type="entry name" value="RimP_N"/>
</dbReference>
<dbReference type="InterPro" id="IPR003728">
    <property type="entry name" value="Ribosome_maturation_RimP"/>
</dbReference>
<dbReference type="PANTHER" id="PTHR33867">
    <property type="entry name" value="RIBOSOME MATURATION FACTOR RIMP"/>
    <property type="match status" value="1"/>
</dbReference>
<organism evidence="6 7">
    <name type="scientific">Thiothrix unzii</name>
    <dbReference type="NCBI Taxonomy" id="111769"/>
    <lineage>
        <taxon>Bacteria</taxon>
        <taxon>Pseudomonadati</taxon>
        <taxon>Pseudomonadota</taxon>
        <taxon>Gammaproteobacteria</taxon>
        <taxon>Thiotrichales</taxon>
        <taxon>Thiotrichaceae</taxon>
        <taxon>Thiothrix</taxon>
    </lineage>
</organism>
<keyword evidence="7" id="KW-1185">Reference proteome</keyword>
<dbReference type="HAMAP" id="MF_01077">
    <property type="entry name" value="RimP"/>
    <property type="match status" value="1"/>
</dbReference>
<evidence type="ECO:0000259" key="4">
    <source>
        <dbReference type="Pfam" id="PF02576"/>
    </source>
</evidence>
<dbReference type="GO" id="GO:0006412">
    <property type="term" value="P:translation"/>
    <property type="evidence" value="ECO:0007669"/>
    <property type="project" value="TreeGrafter"/>
</dbReference>
<keyword evidence="2 3" id="KW-0690">Ribosome biogenesis</keyword>
<dbReference type="SUPFAM" id="SSF75420">
    <property type="entry name" value="YhbC-like, N-terminal domain"/>
    <property type="match status" value="1"/>
</dbReference>
<keyword evidence="1 3" id="KW-0963">Cytoplasm</keyword>
<dbReference type="Proteomes" id="UP000672009">
    <property type="component" value="Chromosome"/>
</dbReference>
<dbReference type="KEGG" id="tun:J9260_03785"/>
<dbReference type="FunFam" id="3.30.300.70:FF:000001">
    <property type="entry name" value="Ribosome maturation factor RimP"/>
    <property type="match status" value="1"/>
</dbReference>
<evidence type="ECO:0000313" key="7">
    <source>
        <dbReference type="Proteomes" id="UP000672009"/>
    </source>
</evidence>
<dbReference type="PANTHER" id="PTHR33867:SF1">
    <property type="entry name" value="RIBOSOME MATURATION FACTOR RIMP"/>
    <property type="match status" value="1"/>
</dbReference>
<sequence length="159" mass="18180">MQEKLDTLIETTVTGLGYELWGYEYRPQKESALLRVFIDSENGITVEDCGRVSHQLGSALDVDDLIPLAYILEVSSPGIDRVLFVPAHYTRYLGRNVKIRTRLPIEKRRNFVGKLHDVNDEHIKVEVEGTVYEIVYDLIDRGRLVLDVVRPQRKGGKQA</sequence>
<proteinExistence type="inferred from homology"/>
<evidence type="ECO:0000259" key="5">
    <source>
        <dbReference type="Pfam" id="PF17384"/>
    </source>
</evidence>
<dbReference type="Pfam" id="PF17384">
    <property type="entry name" value="DUF150_C"/>
    <property type="match status" value="1"/>
</dbReference>
<evidence type="ECO:0000256" key="2">
    <source>
        <dbReference type="ARBA" id="ARBA00022517"/>
    </source>
</evidence>
<gene>
    <name evidence="3 6" type="primary">rimP</name>
    <name evidence="6" type="ORF">J9260_03785</name>
</gene>
<evidence type="ECO:0000256" key="3">
    <source>
        <dbReference type="HAMAP-Rule" id="MF_01077"/>
    </source>
</evidence>
<comment type="similarity">
    <text evidence="3">Belongs to the RimP family.</text>
</comment>
<dbReference type="NCBIfam" id="NF000927">
    <property type="entry name" value="PRK00092.1-1"/>
    <property type="match status" value="1"/>
</dbReference>
<dbReference type="Gene3D" id="3.30.300.70">
    <property type="entry name" value="RimP-like superfamily, N-terminal"/>
    <property type="match status" value="1"/>
</dbReference>
<evidence type="ECO:0000313" key="6">
    <source>
        <dbReference type="EMBL" id="QTR54224.1"/>
    </source>
</evidence>
<protein>
    <recommendedName>
        <fullName evidence="3">Ribosome maturation factor RimP</fullName>
    </recommendedName>
</protein>
<dbReference type="EMBL" id="CP072793">
    <property type="protein sequence ID" value="QTR54224.1"/>
    <property type="molecule type" value="Genomic_DNA"/>
</dbReference>
<dbReference type="Pfam" id="PF02576">
    <property type="entry name" value="RimP_N"/>
    <property type="match status" value="1"/>
</dbReference>
<comment type="subcellular location">
    <subcellularLocation>
        <location evidence="3">Cytoplasm</location>
    </subcellularLocation>
</comment>
<feature type="domain" description="Ribosome maturation factor RimP N-terminal" evidence="4">
    <location>
        <begin position="8"/>
        <end position="80"/>
    </location>
</feature>
<dbReference type="AlphaFoldDB" id="A0A975FB19"/>
<dbReference type="InterPro" id="IPR036847">
    <property type="entry name" value="RimP_C_sf"/>
</dbReference>
<dbReference type="Gene3D" id="2.30.30.180">
    <property type="entry name" value="Ribosome maturation factor RimP, C-terminal domain"/>
    <property type="match status" value="1"/>
</dbReference>
<dbReference type="GO" id="GO:0000028">
    <property type="term" value="P:ribosomal small subunit assembly"/>
    <property type="evidence" value="ECO:0007669"/>
    <property type="project" value="TreeGrafter"/>
</dbReference>
<reference evidence="6" key="1">
    <citation type="submission" date="2021-04" db="EMBL/GenBank/DDBJ databases">
        <title>Genomics, taxonomy and metabolism of representatives of sulfur bacteria of the genus Thiothrix: Thiothrix fructosivorans QT, Thiothrix unzii A1T and three new species, Thiothrix subterranea sp. nov., Thiothrix litoralis sp. nov. and 'Candidatus Thiothrix anitrata' sp. nov.</title>
        <authorList>
            <person name="Ravin N.V."/>
            <person name="Smolyakov D."/>
            <person name="Rudenko T.S."/>
            <person name="Mardanov A.V."/>
            <person name="Beletsky A.V."/>
            <person name="Markov N.D."/>
            <person name="Fomenkov A.I."/>
            <person name="Roberts R.J."/>
            <person name="Karnachuk O.V."/>
            <person name="Novikov A."/>
            <person name="Grabovich M.Y."/>
        </authorList>
    </citation>
    <scope>NUCLEOTIDE SEQUENCE</scope>
    <source>
        <strain evidence="6">A1</strain>
    </source>
</reference>
<dbReference type="GO" id="GO:0005829">
    <property type="term" value="C:cytosol"/>
    <property type="evidence" value="ECO:0007669"/>
    <property type="project" value="TreeGrafter"/>
</dbReference>
<name>A0A975FB19_9GAMM</name>
<feature type="domain" description="Ribosome maturation factor RimP C-terminal" evidence="5">
    <location>
        <begin position="83"/>
        <end position="146"/>
    </location>
</feature>
<dbReference type="RefSeq" id="WP_210219720.1">
    <property type="nucleotide sequence ID" value="NZ_CP072793.1"/>
</dbReference>
<dbReference type="CDD" id="cd01734">
    <property type="entry name" value="YlxS_C"/>
    <property type="match status" value="1"/>
</dbReference>
<dbReference type="SUPFAM" id="SSF74942">
    <property type="entry name" value="YhbC-like, C-terminal domain"/>
    <property type="match status" value="1"/>
</dbReference>
<dbReference type="InterPro" id="IPR028998">
    <property type="entry name" value="RimP_C"/>
</dbReference>
<evidence type="ECO:0000256" key="1">
    <source>
        <dbReference type="ARBA" id="ARBA00022490"/>
    </source>
</evidence>
<comment type="function">
    <text evidence="3">Required for maturation of 30S ribosomal subunits.</text>
</comment>
<accession>A0A975FB19</accession>
<dbReference type="InterPro" id="IPR035956">
    <property type="entry name" value="RimP_N_sf"/>
</dbReference>